<dbReference type="PANTHER" id="PTHR33202:SF7">
    <property type="entry name" value="FERRIC UPTAKE REGULATION PROTEIN"/>
    <property type="match status" value="1"/>
</dbReference>
<keyword evidence="3" id="KW-0862">Zinc</keyword>
<gene>
    <name evidence="7" type="ORF">GCM10022399_05950</name>
</gene>
<evidence type="ECO:0000256" key="3">
    <source>
        <dbReference type="ARBA" id="ARBA00022833"/>
    </source>
</evidence>
<comment type="similarity">
    <text evidence="1">Belongs to the Fur family.</text>
</comment>
<evidence type="ECO:0000256" key="1">
    <source>
        <dbReference type="ARBA" id="ARBA00007957"/>
    </source>
</evidence>
<evidence type="ECO:0000313" key="8">
    <source>
        <dbReference type="Proteomes" id="UP001501468"/>
    </source>
</evidence>
<dbReference type="Gene3D" id="3.30.1490.190">
    <property type="match status" value="1"/>
</dbReference>
<proteinExistence type="inferred from homology"/>
<evidence type="ECO:0000256" key="2">
    <source>
        <dbReference type="ARBA" id="ARBA00022491"/>
    </source>
</evidence>
<dbReference type="InterPro" id="IPR036388">
    <property type="entry name" value="WH-like_DNA-bd_sf"/>
</dbReference>
<dbReference type="InterPro" id="IPR002481">
    <property type="entry name" value="FUR"/>
</dbReference>
<comment type="caution">
    <text evidence="7">The sequence shown here is derived from an EMBL/GenBank/DDBJ whole genome shotgun (WGS) entry which is preliminary data.</text>
</comment>
<name>A0ABP7CP53_9MICO</name>
<keyword evidence="4" id="KW-0805">Transcription regulation</keyword>
<dbReference type="InterPro" id="IPR043135">
    <property type="entry name" value="Fur_C"/>
</dbReference>
<organism evidence="7 8">
    <name type="scientific">Terrabacter ginsenosidimutans</name>
    <dbReference type="NCBI Taxonomy" id="490575"/>
    <lineage>
        <taxon>Bacteria</taxon>
        <taxon>Bacillati</taxon>
        <taxon>Actinomycetota</taxon>
        <taxon>Actinomycetes</taxon>
        <taxon>Micrococcales</taxon>
        <taxon>Intrasporangiaceae</taxon>
        <taxon>Terrabacter</taxon>
    </lineage>
</organism>
<dbReference type="Pfam" id="PF01475">
    <property type="entry name" value="FUR"/>
    <property type="match status" value="1"/>
</dbReference>
<protein>
    <submittedName>
        <fullName evidence="7">Transcriptional repressor</fullName>
    </submittedName>
</protein>
<keyword evidence="5" id="KW-0238">DNA-binding</keyword>
<evidence type="ECO:0000256" key="4">
    <source>
        <dbReference type="ARBA" id="ARBA00023015"/>
    </source>
</evidence>
<dbReference type="PANTHER" id="PTHR33202">
    <property type="entry name" value="ZINC UPTAKE REGULATION PROTEIN"/>
    <property type="match status" value="1"/>
</dbReference>
<reference evidence="8" key="1">
    <citation type="journal article" date="2019" name="Int. J. Syst. Evol. Microbiol.">
        <title>The Global Catalogue of Microorganisms (GCM) 10K type strain sequencing project: providing services to taxonomists for standard genome sequencing and annotation.</title>
        <authorList>
            <consortium name="The Broad Institute Genomics Platform"/>
            <consortium name="The Broad Institute Genome Sequencing Center for Infectious Disease"/>
            <person name="Wu L."/>
            <person name="Ma J."/>
        </authorList>
    </citation>
    <scope>NUCLEOTIDE SEQUENCE [LARGE SCALE GENOMIC DNA]</scope>
    <source>
        <strain evidence="8">JCM 17125</strain>
    </source>
</reference>
<dbReference type="EMBL" id="BAABDC010000001">
    <property type="protein sequence ID" value="GAA3692535.1"/>
    <property type="molecule type" value="Genomic_DNA"/>
</dbReference>
<keyword evidence="6" id="KW-0804">Transcription</keyword>
<keyword evidence="8" id="KW-1185">Reference proteome</keyword>
<accession>A0ABP7CP53</accession>
<evidence type="ECO:0000256" key="5">
    <source>
        <dbReference type="ARBA" id="ARBA00023125"/>
    </source>
</evidence>
<dbReference type="Gene3D" id="1.10.10.10">
    <property type="entry name" value="Winged helix-like DNA-binding domain superfamily/Winged helix DNA-binding domain"/>
    <property type="match status" value="1"/>
</dbReference>
<dbReference type="SUPFAM" id="SSF46785">
    <property type="entry name" value="Winged helix' DNA-binding domain"/>
    <property type="match status" value="1"/>
</dbReference>
<keyword evidence="2" id="KW-0678">Repressor</keyword>
<dbReference type="InterPro" id="IPR036390">
    <property type="entry name" value="WH_DNA-bd_sf"/>
</dbReference>
<dbReference type="CDD" id="cd07153">
    <property type="entry name" value="Fur_like"/>
    <property type="match status" value="1"/>
</dbReference>
<evidence type="ECO:0000313" key="7">
    <source>
        <dbReference type="EMBL" id="GAA3692535.1"/>
    </source>
</evidence>
<sequence length="163" mass="17206">MPPSPETPHVSVRVADALSRLRAAGDRVTPARYAVLRVLDAADLADEHLTAEQIGARVADVEPSVHRATVYRTLTALVETGVLSHVHLGGAATVYHLTERPAAEHPHAHVQCHACGRVLDVAPDVFDGVAARLRDDLGFVLDTGHAALLGTCRECAGGVIAHT</sequence>
<evidence type="ECO:0000256" key="6">
    <source>
        <dbReference type="ARBA" id="ARBA00023163"/>
    </source>
</evidence>
<dbReference type="Proteomes" id="UP001501468">
    <property type="component" value="Unassembled WGS sequence"/>
</dbReference>